<comment type="caution">
    <text evidence="2">The sequence shown here is derived from an EMBL/GenBank/DDBJ whole genome shotgun (WGS) entry which is preliminary data.</text>
</comment>
<evidence type="ECO:0000313" key="3">
    <source>
        <dbReference type="Proteomes" id="UP000226192"/>
    </source>
</evidence>
<reference evidence="2 3" key="1">
    <citation type="submission" date="2017-06" db="EMBL/GenBank/DDBJ databases">
        <title>Ant-infecting Ophiocordyceps genomes reveal a high diversity of potential behavioral manipulation genes and a possible major role for enterotoxins.</title>
        <authorList>
            <person name="De Bekker C."/>
            <person name="Evans H.C."/>
            <person name="Brachmann A."/>
            <person name="Hughes D.P."/>
        </authorList>
    </citation>
    <scope>NUCLEOTIDE SEQUENCE [LARGE SCALE GENOMIC DNA]</scope>
    <source>
        <strain evidence="2 3">Map64</strain>
    </source>
</reference>
<name>A0A2C5XZD7_9HYPO</name>
<feature type="compositionally biased region" description="Polar residues" evidence="1">
    <location>
        <begin position="126"/>
        <end position="135"/>
    </location>
</feature>
<protein>
    <submittedName>
        <fullName evidence="2">Uncharacterized protein</fullName>
    </submittedName>
</protein>
<gene>
    <name evidence="2" type="ORF">CDD81_1291</name>
</gene>
<accession>A0A2C5XZD7</accession>
<keyword evidence="3" id="KW-1185">Reference proteome</keyword>
<proteinExistence type="predicted"/>
<evidence type="ECO:0000313" key="2">
    <source>
        <dbReference type="EMBL" id="PHH60753.1"/>
    </source>
</evidence>
<dbReference type="AlphaFoldDB" id="A0A2C5XZD7"/>
<evidence type="ECO:0000256" key="1">
    <source>
        <dbReference type="SAM" id="MobiDB-lite"/>
    </source>
</evidence>
<feature type="compositionally biased region" description="Basic and acidic residues" evidence="1">
    <location>
        <begin position="149"/>
        <end position="168"/>
    </location>
</feature>
<feature type="compositionally biased region" description="Gly residues" evidence="1">
    <location>
        <begin position="56"/>
        <end position="73"/>
    </location>
</feature>
<feature type="compositionally biased region" description="Gly residues" evidence="1">
    <location>
        <begin position="100"/>
        <end position="110"/>
    </location>
</feature>
<feature type="region of interest" description="Disordered" evidence="1">
    <location>
        <begin position="28"/>
        <end position="174"/>
    </location>
</feature>
<sequence>MSRQAGTLLAAGTAAAAGLTYYNLRGSNTARSESEAESTPRSFSAPSQAHAKKDLGLGGAGIGGNAVAGGTEGGDARSSPTRDEGRKVVTRAPKDKLPAGGVGGGVGAGGASARAMEVPVPRASGVSLTDSTGLDSIQGIFGQGGSKAGQERHEDTKSISKKGSEVPSKRNPPA</sequence>
<feature type="compositionally biased region" description="Basic and acidic residues" evidence="1">
    <location>
        <begin position="80"/>
        <end position="97"/>
    </location>
</feature>
<dbReference type="Proteomes" id="UP000226192">
    <property type="component" value="Unassembled WGS sequence"/>
</dbReference>
<dbReference type="EMBL" id="NJET01000130">
    <property type="protein sequence ID" value="PHH60753.1"/>
    <property type="molecule type" value="Genomic_DNA"/>
</dbReference>
<feature type="compositionally biased region" description="Polar residues" evidence="1">
    <location>
        <begin position="28"/>
        <end position="47"/>
    </location>
</feature>
<organism evidence="2 3">
    <name type="scientific">Ophiocordyceps australis</name>
    <dbReference type="NCBI Taxonomy" id="1399860"/>
    <lineage>
        <taxon>Eukaryota</taxon>
        <taxon>Fungi</taxon>
        <taxon>Dikarya</taxon>
        <taxon>Ascomycota</taxon>
        <taxon>Pezizomycotina</taxon>
        <taxon>Sordariomycetes</taxon>
        <taxon>Hypocreomycetidae</taxon>
        <taxon>Hypocreales</taxon>
        <taxon>Ophiocordycipitaceae</taxon>
        <taxon>Ophiocordyceps</taxon>
    </lineage>
</organism>